<proteinExistence type="predicted"/>
<reference evidence="3" key="1">
    <citation type="submission" date="2019-07" db="EMBL/GenBank/DDBJ databases">
        <authorList>
            <person name="Dittberner H."/>
        </authorList>
    </citation>
    <scope>NUCLEOTIDE SEQUENCE [LARGE SCALE GENOMIC DNA]</scope>
</reference>
<feature type="domain" description="C2" evidence="2">
    <location>
        <begin position="1"/>
        <end position="105"/>
    </location>
</feature>
<dbReference type="AlphaFoldDB" id="A0A565BH83"/>
<gene>
    <name evidence="3" type="ORF">ANE_LOCUS11446</name>
</gene>
<dbReference type="SUPFAM" id="SSF49562">
    <property type="entry name" value="C2 domain (Calcium/lipid-binding domain, CaLB)"/>
    <property type="match status" value="2"/>
</dbReference>
<evidence type="ECO:0000256" key="1">
    <source>
        <dbReference type="SAM" id="MobiDB-lite"/>
    </source>
</evidence>
<dbReference type="SMART" id="SM00239">
    <property type="entry name" value="C2"/>
    <property type="match status" value="2"/>
</dbReference>
<dbReference type="OrthoDB" id="270970at2759"/>
<name>A0A565BH83_9BRAS</name>
<accession>A0A565BH83</accession>
<evidence type="ECO:0000259" key="2">
    <source>
        <dbReference type="PROSITE" id="PS50004"/>
    </source>
</evidence>
<feature type="domain" description="C2" evidence="2">
    <location>
        <begin position="176"/>
        <end position="305"/>
    </location>
</feature>
<dbReference type="Gene3D" id="2.60.40.150">
    <property type="entry name" value="C2 domain"/>
    <property type="match status" value="2"/>
</dbReference>
<dbReference type="Pfam" id="PF00168">
    <property type="entry name" value="C2"/>
    <property type="match status" value="2"/>
</dbReference>
<organism evidence="3 4">
    <name type="scientific">Arabis nemorensis</name>
    <dbReference type="NCBI Taxonomy" id="586526"/>
    <lineage>
        <taxon>Eukaryota</taxon>
        <taxon>Viridiplantae</taxon>
        <taxon>Streptophyta</taxon>
        <taxon>Embryophyta</taxon>
        <taxon>Tracheophyta</taxon>
        <taxon>Spermatophyta</taxon>
        <taxon>Magnoliopsida</taxon>
        <taxon>eudicotyledons</taxon>
        <taxon>Gunneridae</taxon>
        <taxon>Pentapetalae</taxon>
        <taxon>rosids</taxon>
        <taxon>malvids</taxon>
        <taxon>Brassicales</taxon>
        <taxon>Brassicaceae</taxon>
        <taxon>Arabideae</taxon>
        <taxon>Arabis</taxon>
    </lineage>
</organism>
<comment type="caution">
    <text evidence="3">The sequence shown here is derived from an EMBL/GenBank/DDBJ whole genome shotgun (WGS) entry which is preliminary data.</text>
</comment>
<feature type="region of interest" description="Disordered" evidence="1">
    <location>
        <begin position="402"/>
        <end position="429"/>
    </location>
</feature>
<feature type="compositionally biased region" description="Low complexity" evidence="1">
    <location>
        <begin position="445"/>
        <end position="470"/>
    </location>
</feature>
<dbReference type="EMBL" id="CABITT030000004">
    <property type="protein sequence ID" value="VVB01002.1"/>
    <property type="molecule type" value="Genomic_DNA"/>
</dbReference>
<feature type="region of interest" description="Disordered" evidence="1">
    <location>
        <begin position="445"/>
        <end position="471"/>
    </location>
</feature>
<dbReference type="PANTHER" id="PTHR32246">
    <property type="entry name" value="INGRESSION PROTEIN FIC1"/>
    <property type="match status" value="1"/>
</dbReference>
<dbReference type="InterPro" id="IPR000008">
    <property type="entry name" value="C2_dom"/>
</dbReference>
<dbReference type="PROSITE" id="PS50004">
    <property type="entry name" value="C2"/>
    <property type="match status" value="2"/>
</dbReference>
<dbReference type="Proteomes" id="UP000489600">
    <property type="component" value="Unassembled WGS sequence"/>
</dbReference>
<sequence>MTSSDVNHIDATDKIDVYAVVSIDGDTTQKKQSAKTPIDYDGGPNPTWNHTVKFSVNEREANEDLLIVKVKLYSYWLEHENDLYMGEVNVSVHELLASNPLPPFVNGNVNKMKSLTYPLKLIGETKPNAKLSLSYRFKPVPVHDLYPQPSAPPVYLSRFSQPIYTNPDPAILGQSIIYAPQVQTTGQATTRTKLTLELVLIYAKDIRNVNVFDDMDVYASIMIRWGKETIKHNTKTPIAYSGFKSPTWNNAVKFSLDEEEAAREDRFTLIVELMSHRPLMGDKHIGKVQVRIQKLIDSNQPPRLNDVDAIGMKLVTHKVTVPKGVKGFLTFKYRFLKEQVMSPIVPDTKPQPYNVYVPVPHQSYGSADPVHETPGYMTVHQGANVGTSNGLMPLYMPPPYQPHGYQQYSQPQPHLPSQNLQPQPQPHQQFSLDSQSQMYQYSHGYHQYSPSQPQMQPQLLHPRPQMNAQGGSMGGLGLGAVVMGQVIGGALTSDMMSNEVKHI</sequence>
<dbReference type="PANTHER" id="PTHR32246:SF137">
    <property type="entry name" value="CALCIUM-DEPENDENT LIPID-BINDING (CALB DOMAIN) FAMILY PROTEIN"/>
    <property type="match status" value="1"/>
</dbReference>
<protein>
    <recommendedName>
        <fullName evidence="2">C2 domain-containing protein</fullName>
    </recommendedName>
</protein>
<evidence type="ECO:0000313" key="3">
    <source>
        <dbReference type="EMBL" id="VVB01002.1"/>
    </source>
</evidence>
<keyword evidence="4" id="KW-1185">Reference proteome</keyword>
<dbReference type="InterPro" id="IPR035892">
    <property type="entry name" value="C2_domain_sf"/>
</dbReference>
<evidence type="ECO:0000313" key="4">
    <source>
        <dbReference type="Proteomes" id="UP000489600"/>
    </source>
</evidence>